<gene>
    <name evidence="2" type="ORF">AABB81_02310</name>
</gene>
<dbReference type="InterPro" id="IPR011250">
    <property type="entry name" value="OMP/PagP_B-barrel"/>
</dbReference>
<evidence type="ECO:0000256" key="1">
    <source>
        <dbReference type="SAM" id="SignalP"/>
    </source>
</evidence>
<feature type="chain" id="PRO_5045531249" description="Outer membrane protein beta-barrel domain-containing protein" evidence="1">
    <location>
        <begin position="21"/>
        <end position="201"/>
    </location>
</feature>
<proteinExistence type="predicted"/>
<reference evidence="2 3" key="1">
    <citation type="submission" date="2024-04" db="EMBL/GenBank/DDBJ databases">
        <title>whole genome sequencing of Lutimonas vermicola strain IMCC1616.</title>
        <authorList>
            <person name="Bae S.S."/>
        </authorList>
    </citation>
    <scope>NUCLEOTIDE SEQUENCE [LARGE SCALE GENOMIC DNA]</scope>
    <source>
        <strain evidence="2 3">IMCC1616</strain>
    </source>
</reference>
<comment type="caution">
    <text evidence="2">The sequence shown here is derived from an EMBL/GenBank/DDBJ whole genome shotgun (WGS) entry which is preliminary data.</text>
</comment>
<evidence type="ECO:0000313" key="3">
    <source>
        <dbReference type="Proteomes" id="UP001474120"/>
    </source>
</evidence>
<evidence type="ECO:0000313" key="2">
    <source>
        <dbReference type="EMBL" id="MEL4454712.1"/>
    </source>
</evidence>
<accession>A0ABU9KX09</accession>
<keyword evidence="1" id="KW-0732">Signal</keyword>
<dbReference type="EMBL" id="JBCDNA010000001">
    <property type="protein sequence ID" value="MEL4454712.1"/>
    <property type="molecule type" value="Genomic_DNA"/>
</dbReference>
<dbReference type="Gene3D" id="2.40.160.20">
    <property type="match status" value="1"/>
</dbReference>
<evidence type="ECO:0008006" key="4">
    <source>
        <dbReference type="Google" id="ProtNLM"/>
    </source>
</evidence>
<dbReference type="RefSeq" id="WP_342158329.1">
    <property type="nucleotide sequence ID" value="NZ_JBCDNA010000001.1"/>
</dbReference>
<feature type="signal peptide" evidence="1">
    <location>
        <begin position="1"/>
        <end position="20"/>
    </location>
</feature>
<dbReference type="SUPFAM" id="SSF56925">
    <property type="entry name" value="OMPA-like"/>
    <property type="match status" value="1"/>
</dbReference>
<sequence>MKNIFIVMAVSLAFAHSVSAQKVEITPHYGYQVGAKYNYYGGYLKLKSSEQYGLTFGINATDDITLEFMWAQQNSNVRIKDFQFYPNETELTDVVVNHYQLGAIHMFGYNEARPFIGLSAGWSSFNPDIDLYDGTTTFTLGISGGLKYFFSNRIGIRIQSQLLMPVSWGGVYIGGGGGGVTAGGSILQLNFSGGLIVGLGD</sequence>
<keyword evidence="3" id="KW-1185">Reference proteome</keyword>
<organism evidence="2 3">
    <name type="scientific">Lutimonas vermicola</name>
    <dbReference type="NCBI Taxonomy" id="414288"/>
    <lineage>
        <taxon>Bacteria</taxon>
        <taxon>Pseudomonadati</taxon>
        <taxon>Bacteroidota</taxon>
        <taxon>Flavobacteriia</taxon>
        <taxon>Flavobacteriales</taxon>
        <taxon>Flavobacteriaceae</taxon>
        <taxon>Lutimonas</taxon>
    </lineage>
</organism>
<dbReference type="Proteomes" id="UP001474120">
    <property type="component" value="Unassembled WGS sequence"/>
</dbReference>
<protein>
    <recommendedName>
        <fullName evidence="4">Outer membrane protein beta-barrel domain-containing protein</fullName>
    </recommendedName>
</protein>
<name>A0ABU9KX09_9FLAO</name>